<dbReference type="OrthoDB" id="9802264at2"/>
<comment type="similarity">
    <text evidence="5">Belongs to the ABC transporter superfamily. Macrolide exporter (TC 3.A.1.122) family.</text>
</comment>
<keyword evidence="8" id="KW-1185">Reference proteome</keyword>
<dbReference type="Proteomes" id="UP000280346">
    <property type="component" value="Unassembled WGS sequence"/>
</dbReference>
<organism evidence="7 8">
    <name type="scientific">Azospirillum doebereinerae</name>
    <dbReference type="NCBI Taxonomy" id="92933"/>
    <lineage>
        <taxon>Bacteria</taxon>
        <taxon>Pseudomonadati</taxon>
        <taxon>Pseudomonadota</taxon>
        <taxon>Alphaproteobacteria</taxon>
        <taxon>Rhodospirillales</taxon>
        <taxon>Azospirillaceae</taxon>
        <taxon>Azospirillum</taxon>
    </lineage>
</organism>
<dbReference type="SMART" id="SM00382">
    <property type="entry name" value="AAA"/>
    <property type="match status" value="1"/>
</dbReference>
<keyword evidence="4 7" id="KW-0067">ATP-binding</keyword>
<dbReference type="PROSITE" id="PS00211">
    <property type="entry name" value="ABC_TRANSPORTER_1"/>
    <property type="match status" value="1"/>
</dbReference>
<dbReference type="GO" id="GO:0016887">
    <property type="term" value="F:ATP hydrolysis activity"/>
    <property type="evidence" value="ECO:0007669"/>
    <property type="project" value="InterPro"/>
</dbReference>
<accession>A0A433J9V5</accession>
<dbReference type="InterPro" id="IPR017911">
    <property type="entry name" value="MacB-like_ATP-bd"/>
</dbReference>
<dbReference type="InterPro" id="IPR027417">
    <property type="entry name" value="P-loop_NTPase"/>
</dbReference>
<evidence type="ECO:0000256" key="1">
    <source>
        <dbReference type="ARBA" id="ARBA00022448"/>
    </source>
</evidence>
<name>A0A433J9V5_9PROT</name>
<dbReference type="Gene3D" id="3.40.50.300">
    <property type="entry name" value="P-loop containing nucleotide triphosphate hydrolases"/>
    <property type="match status" value="1"/>
</dbReference>
<evidence type="ECO:0000256" key="2">
    <source>
        <dbReference type="ARBA" id="ARBA00022519"/>
    </source>
</evidence>
<dbReference type="SUPFAM" id="SSF52540">
    <property type="entry name" value="P-loop containing nucleoside triphosphate hydrolases"/>
    <property type="match status" value="1"/>
</dbReference>
<dbReference type="InterPro" id="IPR003593">
    <property type="entry name" value="AAA+_ATPase"/>
</dbReference>
<protein>
    <submittedName>
        <fullName evidence="7">ABC transporter ATP-binding protein</fullName>
    </submittedName>
</protein>
<keyword evidence="2" id="KW-0472">Membrane</keyword>
<keyword evidence="1" id="KW-0813">Transport</keyword>
<gene>
    <name evidence="7" type="ORF">EJ913_10680</name>
</gene>
<sequence>MALLDLSGVHKAHGDGPNRVPVLRDVSFAIAPGEVCAITGASGSGKSTLLNLIGLLDRPDSGRLLFEGEDVARATPDRQARLRSRRIGFVFQSFHLLPRLTALDNVALPFLYRGLSPRACRGHAAAMLQRVGLADRAGHRPEELSGGQRQRVAIARALVGRPALLLADEPTGNLDSGAARRIIDLFFELNAETGVAVVLVTHDPGIAARCPRRLTMDDGRLTADGRDPP</sequence>
<keyword evidence="2" id="KW-1003">Cell membrane</keyword>
<dbReference type="EMBL" id="RZIJ01000007">
    <property type="protein sequence ID" value="RUQ72034.1"/>
    <property type="molecule type" value="Genomic_DNA"/>
</dbReference>
<feature type="domain" description="ABC transporter" evidence="6">
    <location>
        <begin position="4"/>
        <end position="229"/>
    </location>
</feature>
<dbReference type="GO" id="GO:0022857">
    <property type="term" value="F:transmembrane transporter activity"/>
    <property type="evidence" value="ECO:0007669"/>
    <property type="project" value="UniProtKB-ARBA"/>
</dbReference>
<dbReference type="GO" id="GO:0005886">
    <property type="term" value="C:plasma membrane"/>
    <property type="evidence" value="ECO:0007669"/>
    <property type="project" value="TreeGrafter"/>
</dbReference>
<evidence type="ECO:0000313" key="7">
    <source>
        <dbReference type="EMBL" id="RUQ72034.1"/>
    </source>
</evidence>
<dbReference type="PANTHER" id="PTHR24220:SF86">
    <property type="entry name" value="ABC TRANSPORTER ABCH.1"/>
    <property type="match status" value="1"/>
</dbReference>
<dbReference type="FunFam" id="3.40.50.300:FF:000032">
    <property type="entry name" value="Export ABC transporter ATP-binding protein"/>
    <property type="match status" value="1"/>
</dbReference>
<evidence type="ECO:0000256" key="4">
    <source>
        <dbReference type="ARBA" id="ARBA00022840"/>
    </source>
</evidence>
<proteinExistence type="inferred from homology"/>
<dbReference type="InterPro" id="IPR017871">
    <property type="entry name" value="ABC_transporter-like_CS"/>
</dbReference>
<dbReference type="RefSeq" id="WP_126997592.1">
    <property type="nucleotide sequence ID" value="NZ_CP173192.1"/>
</dbReference>
<dbReference type="PANTHER" id="PTHR24220">
    <property type="entry name" value="IMPORT ATP-BINDING PROTEIN"/>
    <property type="match status" value="1"/>
</dbReference>
<evidence type="ECO:0000259" key="6">
    <source>
        <dbReference type="PROSITE" id="PS50893"/>
    </source>
</evidence>
<dbReference type="GO" id="GO:0098796">
    <property type="term" value="C:membrane protein complex"/>
    <property type="evidence" value="ECO:0007669"/>
    <property type="project" value="UniProtKB-ARBA"/>
</dbReference>
<keyword evidence="2" id="KW-0997">Cell inner membrane</keyword>
<dbReference type="CDD" id="cd03255">
    <property type="entry name" value="ABC_MJ0796_LolCDE_FtsE"/>
    <property type="match status" value="1"/>
</dbReference>
<evidence type="ECO:0000313" key="8">
    <source>
        <dbReference type="Proteomes" id="UP000280346"/>
    </source>
</evidence>
<dbReference type="PROSITE" id="PS50893">
    <property type="entry name" value="ABC_TRANSPORTER_2"/>
    <property type="match status" value="1"/>
</dbReference>
<dbReference type="InterPro" id="IPR015854">
    <property type="entry name" value="ABC_transpr_LolD-like"/>
</dbReference>
<keyword evidence="3" id="KW-0547">Nucleotide-binding</keyword>
<reference evidence="7 8" key="1">
    <citation type="submission" date="2018-12" db="EMBL/GenBank/DDBJ databases">
        <authorList>
            <person name="Yang Y."/>
        </authorList>
    </citation>
    <scope>NUCLEOTIDE SEQUENCE [LARGE SCALE GENOMIC DNA]</scope>
    <source>
        <strain evidence="7 8">GSF71</strain>
    </source>
</reference>
<comment type="caution">
    <text evidence="7">The sequence shown here is derived from an EMBL/GenBank/DDBJ whole genome shotgun (WGS) entry which is preliminary data.</text>
</comment>
<dbReference type="Pfam" id="PF00005">
    <property type="entry name" value="ABC_tran"/>
    <property type="match status" value="1"/>
</dbReference>
<evidence type="ECO:0000256" key="3">
    <source>
        <dbReference type="ARBA" id="ARBA00022741"/>
    </source>
</evidence>
<dbReference type="GO" id="GO:0005524">
    <property type="term" value="F:ATP binding"/>
    <property type="evidence" value="ECO:0007669"/>
    <property type="project" value="UniProtKB-KW"/>
</dbReference>
<dbReference type="InterPro" id="IPR003439">
    <property type="entry name" value="ABC_transporter-like_ATP-bd"/>
</dbReference>
<evidence type="ECO:0000256" key="5">
    <source>
        <dbReference type="ARBA" id="ARBA00038388"/>
    </source>
</evidence>
<dbReference type="AlphaFoldDB" id="A0A433J9V5"/>